<organism evidence="1 2">
    <name type="scientific">Brevundimonas mediterranea</name>
    <dbReference type="NCBI Taxonomy" id="74329"/>
    <lineage>
        <taxon>Bacteria</taxon>
        <taxon>Pseudomonadati</taxon>
        <taxon>Pseudomonadota</taxon>
        <taxon>Alphaproteobacteria</taxon>
        <taxon>Caulobacterales</taxon>
        <taxon>Caulobacteraceae</taxon>
        <taxon>Brevundimonas</taxon>
    </lineage>
</organism>
<reference evidence="1 2" key="1">
    <citation type="submission" date="2018-11" db="EMBL/GenBank/DDBJ databases">
        <authorList>
            <person name="Peiro R."/>
            <person name="Begona"/>
            <person name="Cbmso G."/>
            <person name="Lopez M."/>
            <person name="Gonzalez S."/>
            <person name="Sacristan E."/>
            <person name="Castillo E."/>
        </authorList>
    </citation>
    <scope>NUCLEOTIDE SEQUENCE [LARGE SCALE GENOMIC DNA]</scope>
    <source>
        <strain evidence="1">Brev_genome</strain>
    </source>
</reference>
<accession>A0A7Z8Y0K7</accession>
<dbReference type="EMBL" id="UXHF01000107">
    <property type="protein sequence ID" value="VDC48621.1"/>
    <property type="molecule type" value="Genomic_DNA"/>
</dbReference>
<dbReference type="Proteomes" id="UP000289220">
    <property type="component" value="Unassembled WGS sequence"/>
</dbReference>
<gene>
    <name evidence="1" type="ORF">BREV_BREV_03219</name>
</gene>
<evidence type="ECO:0000313" key="1">
    <source>
        <dbReference type="EMBL" id="VDC48621.1"/>
    </source>
</evidence>
<sequence length="71" mass="7546">MRLSLPEAATRPCALAVLPAEPTAADLDAAYVQRGAQILACDGARRLAVETLLAERAMQDARISEAAKERP</sequence>
<protein>
    <submittedName>
        <fullName evidence="1">Uncharacterized protein</fullName>
    </submittedName>
</protein>
<dbReference type="AlphaFoldDB" id="A0A7Z8Y0K7"/>
<keyword evidence="2" id="KW-1185">Reference proteome</keyword>
<comment type="caution">
    <text evidence="1">The sequence shown here is derived from an EMBL/GenBank/DDBJ whole genome shotgun (WGS) entry which is preliminary data.</text>
</comment>
<evidence type="ECO:0000313" key="2">
    <source>
        <dbReference type="Proteomes" id="UP000289220"/>
    </source>
</evidence>
<name>A0A7Z8Y0K7_9CAUL</name>
<proteinExistence type="predicted"/>